<evidence type="ECO:0000256" key="3">
    <source>
        <dbReference type="ARBA" id="ARBA00022989"/>
    </source>
</evidence>
<keyword evidence="3 6" id="KW-1133">Transmembrane helix</keyword>
<accession>A0A2D3VJQ5</accession>
<dbReference type="Pfam" id="PF13813">
    <property type="entry name" value="MBOAT_2"/>
    <property type="match status" value="1"/>
</dbReference>
<dbReference type="OrthoDB" id="3632908at2759"/>
<keyword evidence="4 6" id="KW-0472">Membrane</keyword>
<evidence type="ECO:0000256" key="2">
    <source>
        <dbReference type="ARBA" id="ARBA00022692"/>
    </source>
</evidence>
<feature type="transmembrane region" description="Helical" evidence="6">
    <location>
        <begin position="235"/>
        <end position="257"/>
    </location>
</feature>
<evidence type="ECO:0000313" key="9">
    <source>
        <dbReference type="Proteomes" id="UP000225277"/>
    </source>
</evidence>
<dbReference type="RefSeq" id="XP_023628072.1">
    <property type="nucleotide sequence ID" value="XM_023772304.1"/>
</dbReference>
<keyword evidence="2 6" id="KW-0812">Transmembrane</keyword>
<dbReference type="Proteomes" id="UP000225277">
    <property type="component" value="Unassembled WGS sequence"/>
</dbReference>
<feature type="transmembrane region" description="Helical" evidence="6">
    <location>
        <begin position="311"/>
        <end position="330"/>
    </location>
</feature>
<evidence type="ECO:0000256" key="6">
    <source>
        <dbReference type="SAM" id="Phobius"/>
    </source>
</evidence>
<organism evidence="8 9">
    <name type="scientific">Ramularia collo-cygni</name>
    <dbReference type="NCBI Taxonomy" id="112498"/>
    <lineage>
        <taxon>Eukaryota</taxon>
        <taxon>Fungi</taxon>
        <taxon>Dikarya</taxon>
        <taxon>Ascomycota</taxon>
        <taxon>Pezizomycotina</taxon>
        <taxon>Dothideomycetes</taxon>
        <taxon>Dothideomycetidae</taxon>
        <taxon>Mycosphaerellales</taxon>
        <taxon>Mycosphaerellaceae</taxon>
        <taxon>Ramularia</taxon>
    </lineage>
</organism>
<sequence length="432" mass="49499">MDPPRALFTSDIRAPLCVALQSLLTAVLIWSTPKRSVIRWAALPLLLYLAETCVNTGSKFTLQVGLWMNFTIGGYMYGLHCFNLLCLSPLDGDDIRKEMAKWRNESSTSDPLPDPTDKKPSQQDRDSESYAYKIYFTTAALWSLRGIGTAWELRSLPTFPKGQIPSRTAFITRQMTIILLAYCFLDVLTSQKPSPETAATWADGKQWLWLPWNPYPVTKADLLGRVQGTFMNWFLFGRVLMEIWYRVFSVVFVGLGISEVRQWPPVWGAYSECFTIRRYFNKFWHQCNRMHLQGLGVFFARDVFGLPSGILQRYATIFVVFAISGLYHTMMDVHTGIPWHKSGGLTCFLAVGLGIVLEDLFQWTWKRTAISRGLAPTTRAWLEKSVGYLWVFLWLTIVTPIYNYPGMNRDPAKSLPFYIVPWSLVGWLQRSA</sequence>
<reference evidence="8 9" key="1">
    <citation type="submission" date="2016-03" db="EMBL/GenBank/DDBJ databases">
        <authorList>
            <person name="Ploux O."/>
        </authorList>
    </citation>
    <scope>NUCLEOTIDE SEQUENCE [LARGE SCALE GENOMIC DNA]</scope>
    <source>
        <strain evidence="8 9">URUG2</strain>
    </source>
</reference>
<dbReference type="GO" id="GO:0016020">
    <property type="term" value="C:membrane"/>
    <property type="evidence" value="ECO:0007669"/>
    <property type="project" value="UniProtKB-SubCell"/>
</dbReference>
<evidence type="ECO:0000259" key="7">
    <source>
        <dbReference type="Pfam" id="PF13813"/>
    </source>
</evidence>
<feature type="transmembrane region" description="Helical" evidence="6">
    <location>
        <begin position="64"/>
        <end position="87"/>
    </location>
</feature>
<name>A0A2D3VJQ5_9PEZI</name>
<feature type="domain" description="Wax synthase" evidence="7">
    <location>
        <begin position="263"/>
        <end position="349"/>
    </location>
</feature>
<dbReference type="AlphaFoldDB" id="A0A2D3VJQ5"/>
<proteinExistence type="predicted"/>
<gene>
    <name evidence="8" type="ORF">RCC_07045</name>
</gene>
<dbReference type="InterPro" id="IPR032805">
    <property type="entry name" value="Wax_synthase_dom"/>
</dbReference>
<feature type="transmembrane region" description="Helical" evidence="6">
    <location>
        <begin position="385"/>
        <end position="404"/>
    </location>
</feature>
<evidence type="ECO:0000256" key="5">
    <source>
        <dbReference type="SAM" id="MobiDB-lite"/>
    </source>
</evidence>
<dbReference type="EMBL" id="FJUY01000010">
    <property type="protein sequence ID" value="CZT21183.1"/>
    <property type="molecule type" value="Genomic_DNA"/>
</dbReference>
<evidence type="ECO:0000313" key="8">
    <source>
        <dbReference type="EMBL" id="CZT21183.1"/>
    </source>
</evidence>
<protein>
    <recommendedName>
        <fullName evidence="7">Wax synthase domain-containing protein</fullName>
    </recommendedName>
</protein>
<comment type="subcellular location">
    <subcellularLocation>
        <location evidence="1">Membrane</location>
        <topology evidence="1">Multi-pass membrane protein</topology>
    </subcellularLocation>
</comment>
<dbReference type="GeneID" id="35602166"/>
<evidence type="ECO:0000256" key="1">
    <source>
        <dbReference type="ARBA" id="ARBA00004141"/>
    </source>
</evidence>
<feature type="transmembrane region" description="Helical" evidence="6">
    <location>
        <begin position="342"/>
        <end position="365"/>
    </location>
</feature>
<evidence type="ECO:0000256" key="4">
    <source>
        <dbReference type="ARBA" id="ARBA00023136"/>
    </source>
</evidence>
<feature type="compositionally biased region" description="Basic and acidic residues" evidence="5">
    <location>
        <begin position="115"/>
        <end position="125"/>
    </location>
</feature>
<keyword evidence="9" id="KW-1185">Reference proteome</keyword>
<feature type="region of interest" description="Disordered" evidence="5">
    <location>
        <begin position="103"/>
        <end position="125"/>
    </location>
</feature>